<evidence type="ECO:0000256" key="3">
    <source>
        <dbReference type="ARBA" id="ARBA00022989"/>
    </source>
</evidence>
<dbReference type="PANTHER" id="PTHR43826">
    <property type="entry name" value="GLUCOSE-6-PHOSPHATE EXCHANGER SLC37A4"/>
    <property type="match status" value="1"/>
</dbReference>
<feature type="transmembrane region" description="Helical" evidence="5">
    <location>
        <begin position="173"/>
        <end position="197"/>
    </location>
</feature>
<keyword evidence="8" id="KW-1185">Reference proteome</keyword>
<organism evidence="7 8">
    <name type="scientific">Dysgonomonas hofstadii</name>
    <dbReference type="NCBI Taxonomy" id="637886"/>
    <lineage>
        <taxon>Bacteria</taxon>
        <taxon>Pseudomonadati</taxon>
        <taxon>Bacteroidota</taxon>
        <taxon>Bacteroidia</taxon>
        <taxon>Bacteroidales</taxon>
        <taxon>Dysgonomonadaceae</taxon>
        <taxon>Dysgonomonas</taxon>
    </lineage>
</organism>
<evidence type="ECO:0000256" key="1">
    <source>
        <dbReference type="ARBA" id="ARBA00004127"/>
    </source>
</evidence>
<dbReference type="GO" id="GO:0061513">
    <property type="term" value="F:glucose 6-phosphate:phosphate antiporter activity"/>
    <property type="evidence" value="ECO:0007669"/>
    <property type="project" value="TreeGrafter"/>
</dbReference>
<dbReference type="InterPro" id="IPR036259">
    <property type="entry name" value="MFS_trans_sf"/>
</dbReference>
<feature type="transmembrane region" description="Helical" evidence="5">
    <location>
        <begin position="128"/>
        <end position="145"/>
    </location>
</feature>
<evidence type="ECO:0000313" key="8">
    <source>
        <dbReference type="Proteomes" id="UP000555103"/>
    </source>
</evidence>
<dbReference type="InterPro" id="IPR020846">
    <property type="entry name" value="MFS_dom"/>
</dbReference>
<dbReference type="InterPro" id="IPR051337">
    <property type="entry name" value="OPA_Antiporter"/>
</dbReference>
<keyword evidence="4 5" id="KW-0472">Membrane</keyword>
<keyword evidence="3 5" id="KW-1133">Transmembrane helix</keyword>
<dbReference type="AlphaFoldDB" id="A0A840CK13"/>
<evidence type="ECO:0000259" key="6">
    <source>
        <dbReference type="PROSITE" id="PS50850"/>
    </source>
</evidence>
<dbReference type="Proteomes" id="UP000555103">
    <property type="component" value="Unassembled WGS sequence"/>
</dbReference>
<sequence>MFKKIISFYKISSPVKLESITEDEQQRKYKRLRFSSFFAATVGYSLYYVCRTSLNVVKQPILENGTLNASQLGIIGSVLLFSYAIGKFINGFLADHSNIKRFMATGLIISTLANLIVGILGLAESSTIGFSSFIFFIAFAIMWGINGWSQSMGAAPAIISLSRWYPIKERGTYYGFFSASHNLGEFLSFIFVGTIVGLCGWQWGFIGSSVAGILGVLIIILFLHDTPQSKGLPTVEVLTNEKIAPTDNKGGTKDVQKAVLRNPWVWILALFSAFMYISRYAINGWGVLFLQESKGFSLGTATQIISINALLGIFGTIFSGWISDKLFKGNRNLPALLFGILNTFSLCLFLYSGNNIYINILSMVLFGIAIGVLICFLGGLMAVDIVPRNASGAALGIVGIASYVGAGIQDIVSGWFIDSGKSVENGTTVYNFDYASIFWITASIISFSLILLVWKKKKS</sequence>
<dbReference type="CDD" id="cd17312">
    <property type="entry name" value="MFS_OPA_SLC37"/>
    <property type="match status" value="1"/>
</dbReference>
<feature type="domain" description="Major facilitator superfamily (MFS) profile" evidence="6">
    <location>
        <begin position="36"/>
        <end position="459"/>
    </location>
</feature>
<dbReference type="Pfam" id="PF07690">
    <property type="entry name" value="MFS_1"/>
    <property type="match status" value="1"/>
</dbReference>
<name>A0A840CK13_9BACT</name>
<dbReference type="PANTHER" id="PTHR43826:SF7">
    <property type="entry name" value="PROTEIN UHPC, PUTATIVE-RELATED"/>
    <property type="match status" value="1"/>
</dbReference>
<feature type="transmembrane region" description="Helical" evidence="5">
    <location>
        <begin position="437"/>
        <end position="454"/>
    </location>
</feature>
<dbReference type="PIRSF" id="PIRSF002808">
    <property type="entry name" value="Hexose_phosphate_transp"/>
    <property type="match status" value="1"/>
</dbReference>
<feature type="transmembrane region" description="Helical" evidence="5">
    <location>
        <begin position="69"/>
        <end position="90"/>
    </location>
</feature>
<dbReference type="EMBL" id="JACIEP010000007">
    <property type="protein sequence ID" value="MBB4036300.1"/>
    <property type="molecule type" value="Genomic_DNA"/>
</dbReference>
<comment type="subcellular location">
    <subcellularLocation>
        <location evidence="1">Endomembrane system</location>
        <topology evidence="1">Multi-pass membrane protein</topology>
    </subcellularLocation>
</comment>
<feature type="transmembrane region" description="Helical" evidence="5">
    <location>
        <begin position="102"/>
        <end position="122"/>
    </location>
</feature>
<reference evidence="7 8" key="1">
    <citation type="submission" date="2020-08" db="EMBL/GenBank/DDBJ databases">
        <title>Genomic Encyclopedia of Type Strains, Phase IV (KMG-IV): sequencing the most valuable type-strain genomes for metagenomic binning, comparative biology and taxonomic classification.</title>
        <authorList>
            <person name="Goeker M."/>
        </authorList>
    </citation>
    <scope>NUCLEOTIDE SEQUENCE [LARGE SCALE GENOMIC DNA]</scope>
    <source>
        <strain evidence="7 8">DSM 104969</strain>
    </source>
</reference>
<dbReference type="GO" id="GO:0035435">
    <property type="term" value="P:phosphate ion transmembrane transport"/>
    <property type="evidence" value="ECO:0007669"/>
    <property type="project" value="TreeGrafter"/>
</dbReference>
<dbReference type="GO" id="GO:0012505">
    <property type="term" value="C:endomembrane system"/>
    <property type="evidence" value="ECO:0007669"/>
    <property type="project" value="UniProtKB-SubCell"/>
</dbReference>
<dbReference type="InterPro" id="IPR011701">
    <property type="entry name" value="MFS"/>
</dbReference>
<accession>A0A840CK13</accession>
<keyword evidence="2 5" id="KW-0812">Transmembrane</keyword>
<protein>
    <submittedName>
        <fullName evidence="7">OPA family sugar phosphate sensor protein UhpC-like MFS transporter</fullName>
    </submittedName>
</protein>
<evidence type="ECO:0000313" key="7">
    <source>
        <dbReference type="EMBL" id="MBB4036300.1"/>
    </source>
</evidence>
<dbReference type="PROSITE" id="PS50850">
    <property type="entry name" value="MFS"/>
    <property type="match status" value="1"/>
</dbReference>
<evidence type="ECO:0000256" key="5">
    <source>
        <dbReference type="SAM" id="Phobius"/>
    </source>
</evidence>
<evidence type="ECO:0000256" key="2">
    <source>
        <dbReference type="ARBA" id="ARBA00022692"/>
    </source>
</evidence>
<proteinExistence type="predicted"/>
<gene>
    <name evidence="7" type="ORF">GGR21_002202</name>
</gene>
<dbReference type="InterPro" id="IPR000849">
    <property type="entry name" value="Sugar_P_transporter"/>
</dbReference>
<feature type="transmembrane region" description="Helical" evidence="5">
    <location>
        <begin position="395"/>
        <end position="417"/>
    </location>
</feature>
<feature type="transmembrane region" description="Helical" evidence="5">
    <location>
        <begin position="32"/>
        <end position="49"/>
    </location>
</feature>
<feature type="transmembrane region" description="Helical" evidence="5">
    <location>
        <begin position="203"/>
        <end position="223"/>
    </location>
</feature>
<comment type="caution">
    <text evidence="7">The sequence shown here is derived from an EMBL/GenBank/DDBJ whole genome shotgun (WGS) entry which is preliminary data.</text>
</comment>
<feature type="transmembrane region" description="Helical" evidence="5">
    <location>
        <begin position="302"/>
        <end position="321"/>
    </location>
</feature>
<feature type="transmembrane region" description="Helical" evidence="5">
    <location>
        <begin position="263"/>
        <end position="282"/>
    </location>
</feature>
<evidence type="ECO:0000256" key="4">
    <source>
        <dbReference type="ARBA" id="ARBA00023136"/>
    </source>
</evidence>
<dbReference type="Gene3D" id="1.20.1250.20">
    <property type="entry name" value="MFS general substrate transporter like domains"/>
    <property type="match status" value="2"/>
</dbReference>
<feature type="transmembrane region" description="Helical" evidence="5">
    <location>
        <begin position="357"/>
        <end position="383"/>
    </location>
</feature>
<dbReference type="GO" id="GO:0005886">
    <property type="term" value="C:plasma membrane"/>
    <property type="evidence" value="ECO:0007669"/>
    <property type="project" value="TreeGrafter"/>
</dbReference>
<feature type="transmembrane region" description="Helical" evidence="5">
    <location>
        <begin position="333"/>
        <end position="351"/>
    </location>
</feature>
<dbReference type="RefSeq" id="WP_183307204.1">
    <property type="nucleotide sequence ID" value="NZ_JACIEP010000007.1"/>
</dbReference>
<dbReference type="SUPFAM" id="SSF103473">
    <property type="entry name" value="MFS general substrate transporter"/>
    <property type="match status" value="1"/>
</dbReference>